<dbReference type="GO" id="GO:0004519">
    <property type="term" value="F:endonuclease activity"/>
    <property type="evidence" value="ECO:0007669"/>
    <property type="project" value="UniProtKB-KW"/>
</dbReference>
<evidence type="ECO:0000256" key="1">
    <source>
        <dbReference type="ARBA" id="ARBA00007435"/>
    </source>
</evidence>
<comment type="similarity">
    <text evidence="1">Belongs to the UPF0213 family.</text>
</comment>
<dbReference type="Gene3D" id="3.40.1440.10">
    <property type="entry name" value="GIY-YIG endonuclease"/>
    <property type="match status" value="1"/>
</dbReference>
<name>A0A3L9ZGM6_9FLAO</name>
<comment type="caution">
    <text evidence="3">The sequence shown here is derived from an EMBL/GenBank/DDBJ whole genome shotgun (WGS) entry which is preliminary data.</text>
</comment>
<dbReference type="PANTHER" id="PTHR34477">
    <property type="entry name" value="UPF0213 PROTEIN YHBQ"/>
    <property type="match status" value="1"/>
</dbReference>
<accession>A0A3L9ZGM6</accession>
<dbReference type="InterPro" id="IPR050190">
    <property type="entry name" value="UPF0213_domain"/>
</dbReference>
<dbReference type="CDD" id="cd10449">
    <property type="entry name" value="GIY-YIG_SLX1_like"/>
    <property type="match status" value="1"/>
</dbReference>
<gene>
    <name evidence="3" type="ORF">BXY75_0297</name>
</gene>
<sequence length="94" mass="11326">MMILPYCVYILQSERDLLLYHGYTTNVQRRLKDHNAGYTISTSKRRPLKLVYCELFISKKDAVRRESYFKTTQGKRMLKLHLRDTLLLINYPKR</sequence>
<dbReference type="PANTHER" id="PTHR34477:SF1">
    <property type="entry name" value="UPF0213 PROTEIN YHBQ"/>
    <property type="match status" value="1"/>
</dbReference>
<keyword evidence="3" id="KW-0540">Nuclease</keyword>
<keyword evidence="4" id="KW-1185">Reference proteome</keyword>
<dbReference type="RefSeq" id="WP_211331802.1">
    <property type="nucleotide sequence ID" value="NZ_REFC01000011.1"/>
</dbReference>
<keyword evidence="3" id="KW-0378">Hydrolase</keyword>
<dbReference type="EMBL" id="REFC01000011">
    <property type="protein sequence ID" value="RMA65882.1"/>
    <property type="molecule type" value="Genomic_DNA"/>
</dbReference>
<dbReference type="SUPFAM" id="SSF82771">
    <property type="entry name" value="GIY-YIG endonuclease"/>
    <property type="match status" value="1"/>
</dbReference>
<dbReference type="InterPro" id="IPR000305">
    <property type="entry name" value="GIY-YIG_endonuc"/>
</dbReference>
<proteinExistence type="inferred from homology"/>
<evidence type="ECO:0000259" key="2">
    <source>
        <dbReference type="PROSITE" id="PS50164"/>
    </source>
</evidence>
<reference evidence="3 4" key="1">
    <citation type="submission" date="2018-10" db="EMBL/GenBank/DDBJ databases">
        <title>Genomic Encyclopedia of Archaeal and Bacterial Type Strains, Phase II (KMG-II): from individual species to whole genera.</title>
        <authorList>
            <person name="Goeker M."/>
        </authorList>
    </citation>
    <scope>NUCLEOTIDE SEQUENCE [LARGE SCALE GENOMIC DNA]</scope>
    <source>
        <strain evidence="3 4">DSM 23424</strain>
    </source>
</reference>
<dbReference type="Proteomes" id="UP000271339">
    <property type="component" value="Unassembled WGS sequence"/>
</dbReference>
<organism evidence="3 4">
    <name type="scientific">Ulvibacter antarcticus</name>
    <dbReference type="NCBI Taxonomy" id="442714"/>
    <lineage>
        <taxon>Bacteria</taxon>
        <taxon>Pseudomonadati</taxon>
        <taxon>Bacteroidota</taxon>
        <taxon>Flavobacteriia</taxon>
        <taxon>Flavobacteriales</taxon>
        <taxon>Flavobacteriaceae</taxon>
        <taxon>Ulvibacter</taxon>
    </lineage>
</organism>
<dbReference type="PROSITE" id="PS50164">
    <property type="entry name" value="GIY_YIG"/>
    <property type="match status" value="1"/>
</dbReference>
<evidence type="ECO:0000313" key="3">
    <source>
        <dbReference type="EMBL" id="RMA65882.1"/>
    </source>
</evidence>
<dbReference type="AlphaFoldDB" id="A0A3L9ZGM6"/>
<evidence type="ECO:0000313" key="4">
    <source>
        <dbReference type="Proteomes" id="UP000271339"/>
    </source>
</evidence>
<dbReference type="InterPro" id="IPR035901">
    <property type="entry name" value="GIY-YIG_endonuc_sf"/>
</dbReference>
<keyword evidence="3" id="KW-0255">Endonuclease</keyword>
<feature type="domain" description="GIY-YIG" evidence="2">
    <location>
        <begin position="4"/>
        <end position="81"/>
    </location>
</feature>
<protein>
    <submittedName>
        <fullName evidence="3">Putative endonuclease</fullName>
    </submittedName>
</protein>
<dbReference type="Pfam" id="PF01541">
    <property type="entry name" value="GIY-YIG"/>
    <property type="match status" value="1"/>
</dbReference>